<sequence>MLLWRSEAAALPELGKESLSGHGFMVWPPGEVDMCDSAKGPASYKRELKEGILLCGVFGTTLLPTPSSLPVLAFTSFLRSTISDSSLDSQRPPFSGADAWVPLLLSISKPP</sequence>
<dbReference type="Proteomes" id="UP000298030">
    <property type="component" value="Unassembled WGS sequence"/>
</dbReference>
<name>A0A4Y7TKM9_COPMI</name>
<evidence type="ECO:0000313" key="2">
    <source>
        <dbReference type="Proteomes" id="UP000298030"/>
    </source>
</evidence>
<protein>
    <submittedName>
        <fullName evidence="1">Uncharacterized protein</fullName>
    </submittedName>
</protein>
<comment type="caution">
    <text evidence="1">The sequence shown here is derived from an EMBL/GenBank/DDBJ whole genome shotgun (WGS) entry which is preliminary data.</text>
</comment>
<dbReference type="EMBL" id="QPFP01000009">
    <property type="protein sequence ID" value="TEB34743.1"/>
    <property type="molecule type" value="Genomic_DNA"/>
</dbReference>
<dbReference type="AlphaFoldDB" id="A0A4Y7TKM9"/>
<organism evidence="1 2">
    <name type="scientific">Coprinellus micaceus</name>
    <name type="common">Glistening ink-cap mushroom</name>
    <name type="synonym">Coprinus micaceus</name>
    <dbReference type="NCBI Taxonomy" id="71717"/>
    <lineage>
        <taxon>Eukaryota</taxon>
        <taxon>Fungi</taxon>
        <taxon>Dikarya</taxon>
        <taxon>Basidiomycota</taxon>
        <taxon>Agaricomycotina</taxon>
        <taxon>Agaricomycetes</taxon>
        <taxon>Agaricomycetidae</taxon>
        <taxon>Agaricales</taxon>
        <taxon>Agaricineae</taxon>
        <taxon>Psathyrellaceae</taxon>
        <taxon>Coprinellus</taxon>
    </lineage>
</organism>
<proteinExistence type="predicted"/>
<keyword evidence="2" id="KW-1185">Reference proteome</keyword>
<reference evidence="1 2" key="1">
    <citation type="journal article" date="2019" name="Nat. Ecol. Evol.">
        <title>Megaphylogeny resolves global patterns of mushroom evolution.</title>
        <authorList>
            <person name="Varga T."/>
            <person name="Krizsan K."/>
            <person name="Foldi C."/>
            <person name="Dima B."/>
            <person name="Sanchez-Garcia M."/>
            <person name="Sanchez-Ramirez S."/>
            <person name="Szollosi G.J."/>
            <person name="Szarkandi J.G."/>
            <person name="Papp V."/>
            <person name="Albert L."/>
            <person name="Andreopoulos W."/>
            <person name="Angelini C."/>
            <person name="Antonin V."/>
            <person name="Barry K.W."/>
            <person name="Bougher N.L."/>
            <person name="Buchanan P."/>
            <person name="Buyck B."/>
            <person name="Bense V."/>
            <person name="Catcheside P."/>
            <person name="Chovatia M."/>
            <person name="Cooper J."/>
            <person name="Damon W."/>
            <person name="Desjardin D."/>
            <person name="Finy P."/>
            <person name="Geml J."/>
            <person name="Haridas S."/>
            <person name="Hughes K."/>
            <person name="Justo A."/>
            <person name="Karasinski D."/>
            <person name="Kautmanova I."/>
            <person name="Kiss B."/>
            <person name="Kocsube S."/>
            <person name="Kotiranta H."/>
            <person name="LaButti K.M."/>
            <person name="Lechner B.E."/>
            <person name="Liimatainen K."/>
            <person name="Lipzen A."/>
            <person name="Lukacs Z."/>
            <person name="Mihaltcheva S."/>
            <person name="Morgado L.N."/>
            <person name="Niskanen T."/>
            <person name="Noordeloos M.E."/>
            <person name="Ohm R.A."/>
            <person name="Ortiz-Santana B."/>
            <person name="Ovrebo C."/>
            <person name="Racz N."/>
            <person name="Riley R."/>
            <person name="Savchenko A."/>
            <person name="Shiryaev A."/>
            <person name="Soop K."/>
            <person name="Spirin V."/>
            <person name="Szebenyi C."/>
            <person name="Tomsovsky M."/>
            <person name="Tulloss R.E."/>
            <person name="Uehling J."/>
            <person name="Grigoriev I.V."/>
            <person name="Vagvolgyi C."/>
            <person name="Papp T."/>
            <person name="Martin F.M."/>
            <person name="Miettinen O."/>
            <person name="Hibbett D.S."/>
            <person name="Nagy L.G."/>
        </authorList>
    </citation>
    <scope>NUCLEOTIDE SEQUENCE [LARGE SCALE GENOMIC DNA]</scope>
    <source>
        <strain evidence="1 2">FP101781</strain>
    </source>
</reference>
<accession>A0A4Y7TKM9</accession>
<gene>
    <name evidence="1" type="ORF">FA13DRAFT_1501844</name>
</gene>
<evidence type="ECO:0000313" key="1">
    <source>
        <dbReference type="EMBL" id="TEB34743.1"/>
    </source>
</evidence>